<feature type="region of interest" description="Disordered" evidence="1">
    <location>
        <begin position="55"/>
        <end position="74"/>
    </location>
</feature>
<organism evidence="2">
    <name type="scientific">Opuntia streptacantha</name>
    <name type="common">Prickly pear cactus</name>
    <name type="synonym">Opuntia cardona</name>
    <dbReference type="NCBI Taxonomy" id="393608"/>
    <lineage>
        <taxon>Eukaryota</taxon>
        <taxon>Viridiplantae</taxon>
        <taxon>Streptophyta</taxon>
        <taxon>Embryophyta</taxon>
        <taxon>Tracheophyta</taxon>
        <taxon>Spermatophyta</taxon>
        <taxon>Magnoliopsida</taxon>
        <taxon>eudicotyledons</taxon>
        <taxon>Gunneridae</taxon>
        <taxon>Pentapetalae</taxon>
        <taxon>Caryophyllales</taxon>
        <taxon>Cactineae</taxon>
        <taxon>Cactaceae</taxon>
        <taxon>Opuntioideae</taxon>
        <taxon>Opuntia</taxon>
    </lineage>
</organism>
<evidence type="ECO:0000256" key="1">
    <source>
        <dbReference type="SAM" id="MobiDB-lite"/>
    </source>
</evidence>
<sequence>MACRYEAIRKSPRYLRKKLMISRYLPSVIESSAHIVSHRMREVIFLRIPRKTFGGLGKSGGKKSVKSKGCEPSNLERDLSKTVSVTSAKEFFKSFPPKRMKSFKIFCKFQLLGCL</sequence>
<reference evidence="2" key="1">
    <citation type="journal article" date="2013" name="J. Plant Res.">
        <title>Effect of fungi and light on seed germination of three Opuntia species from semiarid lands of central Mexico.</title>
        <authorList>
            <person name="Delgado-Sanchez P."/>
            <person name="Jimenez-Bremont J.F."/>
            <person name="Guerrero-Gonzalez Mde L."/>
            <person name="Flores J."/>
        </authorList>
    </citation>
    <scope>NUCLEOTIDE SEQUENCE</scope>
    <source>
        <tissue evidence="2">Cladode</tissue>
    </source>
</reference>
<dbReference type="EMBL" id="GISG01257547">
    <property type="protein sequence ID" value="MBA4673079.1"/>
    <property type="molecule type" value="Transcribed_RNA"/>
</dbReference>
<dbReference type="AlphaFoldDB" id="A0A7C9APM2"/>
<protein>
    <submittedName>
        <fullName evidence="2">Uncharacterized protein</fullName>
    </submittedName>
</protein>
<name>A0A7C9APM2_OPUST</name>
<accession>A0A7C9APM2</accession>
<proteinExistence type="predicted"/>
<reference evidence="2" key="2">
    <citation type="submission" date="2020-07" db="EMBL/GenBank/DDBJ databases">
        <authorList>
            <person name="Vera ALvarez R."/>
            <person name="Arias-Moreno D.M."/>
            <person name="Jimenez-Jacinto V."/>
            <person name="Jimenez-Bremont J.F."/>
            <person name="Swaminathan K."/>
            <person name="Moose S.P."/>
            <person name="Guerrero-Gonzalez M.L."/>
            <person name="Marino-Ramirez L."/>
            <person name="Landsman D."/>
            <person name="Rodriguez-Kessler M."/>
            <person name="Delgado-Sanchez P."/>
        </authorList>
    </citation>
    <scope>NUCLEOTIDE SEQUENCE</scope>
    <source>
        <tissue evidence="2">Cladode</tissue>
    </source>
</reference>
<evidence type="ECO:0000313" key="2">
    <source>
        <dbReference type="EMBL" id="MBA4673079.1"/>
    </source>
</evidence>